<evidence type="ECO:0000259" key="1">
    <source>
        <dbReference type="Pfam" id="PF12146"/>
    </source>
</evidence>
<evidence type="ECO:0000313" key="3">
    <source>
        <dbReference type="Proteomes" id="UP000092884"/>
    </source>
</evidence>
<dbReference type="Pfam" id="PF12146">
    <property type="entry name" value="Hydrolase_4"/>
    <property type="match status" value="1"/>
</dbReference>
<gene>
    <name evidence="2" type="ORF">BBW65_05040</name>
</gene>
<dbReference type="InterPro" id="IPR051044">
    <property type="entry name" value="MAG_DAG_Lipase"/>
</dbReference>
<keyword evidence="3" id="KW-1185">Reference proteome</keyword>
<name>A0A1B1U677_9HELI</name>
<protein>
    <recommendedName>
        <fullName evidence="1">Serine aminopeptidase S33 domain-containing protein</fullName>
    </recommendedName>
</protein>
<dbReference type="InterPro" id="IPR022742">
    <property type="entry name" value="Hydrolase_4"/>
</dbReference>
<proteinExistence type="predicted"/>
<dbReference type="Proteomes" id="UP000092884">
    <property type="component" value="Chromosome"/>
</dbReference>
<reference evidence="3" key="1">
    <citation type="submission" date="2016-07" db="EMBL/GenBank/DDBJ databases">
        <authorList>
            <person name="Florea S."/>
            <person name="Webb J.S."/>
            <person name="Jaromczyk J."/>
            <person name="Schardl C.L."/>
        </authorList>
    </citation>
    <scope>NUCLEOTIDE SEQUENCE [LARGE SCALE GENOMIC DNA]</scope>
    <source>
        <strain evidence="3">MIT 01-6242</strain>
    </source>
</reference>
<accession>A0A1B1U677</accession>
<dbReference type="PANTHER" id="PTHR11614">
    <property type="entry name" value="PHOSPHOLIPASE-RELATED"/>
    <property type="match status" value="1"/>
</dbReference>
<dbReference type="EMBL" id="CP016503">
    <property type="protein sequence ID" value="ANV98202.1"/>
    <property type="molecule type" value="Genomic_DNA"/>
</dbReference>
<dbReference type="STRING" id="222136.BBW65_05040"/>
<dbReference type="KEGG" id="het:BBW65_05040"/>
<dbReference type="SUPFAM" id="SSF53474">
    <property type="entry name" value="alpha/beta-Hydrolases"/>
    <property type="match status" value="1"/>
</dbReference>
<organism evidence="2 3">
    <name type="scientific">Helicobacter enhydrae</name>
    <dbReference type="NCBI Taxonomy" id="222136"/>
    <lineage>
        <taxon>Bacteria</taxon>
        <taxon>Pseudomonadati</taxon>
        <taxon>Campylobacterota</taxon>
        <taxon>Epsilonproteobacteria</taxon>
        <taxon>Campylobacterales</taxon>
        <taxon>Helicobacteraceae</taxon>
        <taxon>Helicobacter</taxon>
    </lineage>
</organism>
<feature type="domain" description="Serine aminopeptidase S33" evidence="1">
    <location>
        <begin position="29"/>
        <end position="295"/>
    </location>
</feature>
<dbReference type="AlphaFoldDB" id="A0A1B1U677"/>
<dbReference type="InterPro" id="IPR029058">
    <property type="entry name" value="AB_hydrolase_fold"/>
</dbReference>
<sequence length="314" mass="35640">MQKEHLSFQSDFGEIVYSVYCPQTPNNILIQIAHGMIEERSKYEAFATFLCLQGYTIAVSDHRGHGESIGGKSGDYEVGFGEMGENGFERAVQDLLTLTKILKQRFNPKHFVLFGHSMGSLLSRRYLQLYEAELDALILMGTPSPNFFASLGSKICKKLEAFKYDKVGTKLMNLASVVGFNREFKRRDPLNPHYAWLTRDLEGAKAYQQREDYNFSFTLNSFGGLFAGLHQVFSTYPNAKRLDLPILFLSGDDDPCGEFGNGAHKAYKHLVSQGYHCVQLRLYSGARHELLLETNKTQVMREIKEWLDGVFAQN</sequence>
<evidence type="ECO:0000313" key="2">
    <source>
        <dbReference type="EMBL" id="ANV98202.1"/>
    </source>
</evidence>
<dbReference type="RefSeq" id="WP_066340587.1">
    <property type="nucleotide sequence ID" value="NZ_CP016503.1"/>
</dbReference>
<dbReference type="Gene3D" id="3.40.50.1820">
    <property type="entry name" value="alpha/beta hydrolase"/>
    <property type="match status" value="1"/>
</dbReference>